<name>A0A9W5IPZ3_NEISU</name>
<feature type="domain" description="DNA circulation N-terminal" evidence="1">
    <location>
        <begin position="7"/>
        <end position="91"/>
    </location>
</feature>
<protein>
    <submittedName>
        <fullName evidence="2">DNA circulation, N-terminal domain protein</fullName>
    </submittedName>
</protein>
<organism evidence="2 3">
    <name type="scientific">Neisseria subflava NJ9703</name>
    <dbReference type="NCBI Taxonomy" id="546268"/>
    <lineage>
        <taxon>Bacteria</taxon>
        <taxon>Pseudomonadati</taxon>
        <taxon>Pseudomonadota</taxon>
        <taxon>Betaproteobacteria</taxon>
        <taxon>Neisseriales</taxon>
        <taxon>Neisseriaceae</taxon>
        <taxon>Neisseria</taxon>
    </lineage>
</organism>
<comment type="caution">
    <text evidence="2">The sequence shown here is derived from an EMBL/GenBank/DDBJ whole genome shotgun (WGS) entry which is preliminary data.</text>
</comment>
<reference evidence="2 3" key="1">
    <citation type="submission" date="2010-01" db="EMBL/GenBank/DDBJ databases">
        <authorList>
            <person name="Weinstock G."/>
            <person name="Sodergren E."/>
            <person name="Clifton S."/>
            <person name="Fulton L."/>
            <person name="Fulton B."/>
            <person name="Courtney L."/>
            <person name="Fronick C."/>
            <person name="Harrison M."/>
            <person name="Strong C."/>
            <person name="Farmer C."/>
            <person name="Delahaunty K."/>
            <person name="Markovic C."/>
            <person name="Hall O."/>
            <person name="Minx P."/>
            <person name="Tomlinson C."/>
            <person name="Mitreva M."/>
            <person name="Nelson J."/>
            <person name="Hou S."/>
            <person name="Wollam A."/>
            <person name="Pepin K.H."/>
            <person name="Johnson M."/>
            <person name="Bhonagiri V."/>
            <person name="Nash W.E."/>
            <person name="Warren W."/>
            <person name="Chinwalla A."/>
            <person name="Mardis E.R."/>
            <person name="Wilson R.K."/>
        </authorList>
    </citation>
    <scope>NUCLEOTIDE SEQUENCE [LARGE SCALE GENOMIC DNA]</scope>
    <source>
        <strain evidence="2 3">NJ9703</strain>
    </source>
</reference>
<dbReference type="Pfam" id="PF07157">
    <property type="entry name" value="DNA_circ_N"/>
    <property type="match status" value="1"/>
</dbReference>
<evidence type="ECO:0000313" key="2">
    <source>
        <dbReference type="EMBL" id="EFC51627.1"/>
    </source>
</evidence>
<accession>A0A9W5IPZ3</accession>
<sequence length="455" mass="49689">MSWKDTLLDASFKGVGFDVIDDTLRGTHALAEHEYPFVQGSDIEDTGVSAMDMSLTAVLWGDDYESRLQSLLGVLRETGAGELIHPIYGSVPDCVVADFEAAHNEENPDYCTVRMTFKQSVKAAPFFDRELPSALADEIDWLADLASWQGFEVFQTALGKIQKAQSRWNAFHATVLTAVGVMYGQVNGVFTGSMNLLNSPRVLVAELKSVFGVLANMHVVGKSGLDGWRDMVGGVSKAAATPWQVSRGTEGSVSAIDLIQRAKVEDVAAFTAFTATVGACALAEQAADILATQIDAPTLTPVEISRLLSDTHAALQRTLAANRILAMMLADEAKAEKMAYSLLRLYQTPADSADDVYRRIEAAGLLPQTPYLETAAELTESLRDTAHKLQKQAFAVLNMRPPLVQKIVGRDTSLHLLAFEWYGDYSRFGELLRLNPQIRHPNFLSKGEVLNAYAK</sequence>
<dbReference type="RefSeq" id="WP_004520439.1">
    <property type="nucleotide sequence ID" value="NZ_ACEO02000009.1"/>
</dbReference>
<evidence type="ECO:0000259" key="1">
    <source>
        <dbReference type="Pfam" id="PF07157"/>
    </source>
</evidence>
<gene>
    <name evidence="2" type="ORF">NEISUBOT_04882</name>
</gene>
<dbReference type="Proteomes" id="UP000004621">
    <property type="component" value="Unassembled WGS sequence"/>
</dbReference>
<dbReference type="InterPro" id="IPR009826">
    <property type="entry name" value="DNA_circ_N"/>
</dbReference>
<dbReference type="EMBL" id="ACEO02000009">
    <property type="protein sequence ID" value="EFC51627.1"/>
    <property type="molecule type" value="Genomic_DNA"/>
</dbReference>
<dbReference type="AlphaFoldDB" id="A0A9W5IPZ3"/>
<evidence type="ECO:0000313" key="3">
    <source>
        <dbReference type="Proteomes" id="UP000004621"/>
    </source>
</evidence>
<proteinExistence type="predicted"/>